<dbReference type="EMBL" id="CP042582">
    <property type="protein sequence ID" value="QEX24599.1"/>
    <property type="molecule type" value="Genomic_DNA"/>
</dbReference>
<dbReference type="KEGG" id="hadh:FRZ61_45400"/>
<dbReference type="AlphaFoldDB" id="A0A5J6N443"/>
<gene>
    <name evidence="2" type="ORF">FRZ61_45400</name>
</gene>
<protein>
    <submittedName>
        <fullName evidence="2">Uncharacterized protein</fullName>
    </submittedName>
</protein>
<keyword evidence="1" id="KW-0472">Membrane</keyword>
<proteinExistence type="predicted"/>
<evidence type="ECO:0000313" key="3">
    <source>
        <dbReference type="Proteomes" id="UP000325797"/>
    </source>
</evidence>
<evidence type="ECO:0000256" key="1">
    <source>
        <dbReference type="SAM" id="Phobius"/>
    </source>
</evidence>
<keyword evidence="1" id="KW-1133">Transmembrane helix</keyword>
<name>A0A5J6N443_9PROT</name>
<feature type="transmembrane region" description="Helical" evidence="1">
    <location>
        <begin position="217"/>
        <end position="236"/>
    </location>
</feature>
<organism evidence="2 3">
    <name type="scientific">Hypericibacter adhaerens</name>
    <dbReference type="NCBI Taxonomy" id="2602016"/>
    <lineage>
        <taxon>Bacteria</taxon>
        <taxon>Pseudomonadati</taxon>
        <taxon>Pseudomonadota</taxon>
        <taxon>Alphaproteobacteria</taxon>
        <taxon>Rhodospirillales</taxon>
        <taxon>Dongiaceae</taxon>
        <taxon>Hypericibacter</taxon>
    </lineage>
</organism>
<keyword evidence="3" id="KW-1185">Reference proteome</keyword>
<feature type="transmembrane region" description="Helical" evidence="1">
    <location>
        <begin position="37"/>
        <end position="58"/>
    </location>
</feature>
<keyword evidence="1" id="KW-0812">Transmembrane</keyword>
<dbReference type="RefSeq" id="WP_151119863.1">
    <property type="nucleotide sequence ID" value="NZ_CP042582.1"/>
</dbReference>
<reference evidence="2 3" key="1">
    <citation type="submission" date="2019-08" db="EMBL/GenBank/DDBJ databases">
        <title>Hyperibacter terrae gen. nov., sp. nov. and Hyperibacter viscosus sp. nov., two new members in the family Rhodospirillaceae isolated from the rhizosphere of Hypericum perforatum.</title>
        <authorList>
            <person name="Noviana Z."/>
        </authorList>
    </citation>
    <scope>NUCLEOTIDE SEQUENCE [LARGE SCALE GENOMIC DNA]</scope>
    <source>
        <strain evidence="2 3">R5959</strain>
    </source>
</reference>
<evidence type="ECO:0000313" key="2">
    <source>
        <dbReference type="EMBL" id="QEX24599.1"/>
    </source>
</evidence>
<dbReference type="Proteomes" id="UP000325797">
    <property type="component" value="Chromosome"/>
</dbReference>
<accession>A0A5J6N443</accession>
<dbReference type="OrthoDB" id="8479126at2"/>
<feature type="transmembrane region" description="Helical" evidence="1">
    <location>
        <begin position="248"/>
        <end position="273"/>
    </location>
</feature>
<sequence>MRRPRLARNIALGFFVFGLIVSPGVFLIPDGTIPRALHSGLAIAGLTSLILGGTFALVQHEETRAQDRLRRGEGVLARWRIDPLAWKDFLALNHQASAEQGALPNQLTPVKETPPEGIEIVVARDGVEVGGDFQHVPFRGTPRVESVYRLRNNRSAGIELILRYPTKFGSTRLALRYPLPAGDEELAARLLLHYQASEQATRGKPALVFRNPKLSRAVLLTILLLCAASFAGGLLLKEQAALGDLPLYMAVIGAVAGIGAALLLLIMQIALAMDARRQG</sequence>